<proteinExistence type="inferred from homology"/>
<keyword evidence="4 7" id="KW-0472">Membrane</keyword>
<reference evidence="9 10" key="1">
    <citation type="submission" date="2020-01" db="EMBL/GenBank/DDBJ databases">
        <authorList>
            <consortium name="DOE Joint Genome Institute"/>
            <person name="Haridas S."/>
            <person name="Albert R."/>
            <person name="Binder M."/>
            <person name="Bloem J."/>
            <person name="Labutti K."/>
            <person name="Salamov A."/>
            <person name="Andreopoulos B."/>
            <person name="Baker S.E."/>
            <person name="Barry K."/>
            <person name="Bills G."/>
            <person name="Bluhm B.H."/>
            <person name="Cannon C."/>
            <person name="Castanera R."/>
            <person name="Culley D.E."/>
            <person name="Daum C."/>
            <person name="Ezra D."/>
            <person name="Gonzalez J.B."/>
            <person name="Henrissat B."/>
            <person name="Kuo A."/>
            <person name="Liang C."/>
            <person name="Lipzen A."/>
            <person name="Lutzoni F."/>
            <person name="Magnuson J."/>
            <person name="Mondo S."/>
            <person name="Nolan M."/>
            <person name="Ohm R."/>
            <person name="Pangilinan J."/>
            <person name="Park H.-J.H."/>
            <person name="Ramirez L."/>
            <person name="Alfaro M."/>
            <person name="Sun H."/>
            <person name="Tritt A."/>
            <person name="Yoshinaga Y."/>
            <person name="Zwiers L.-H.L."/>
            <person name="Turgeon B.G."/>
            <person name="Goodwin S.B."/>
            <person name="Spatafora J.W."/>
            <person name="Crous P.W."/>
            <person name="Grigoriev I.V."/>
        </authorList>
    </citation>
    <scope>NUCLEOTIDE SEQUENCE [LARGE SCALE GENOMIC DNA]</scope>
    <source>
        <strain evidence="9 10">CBS 611.86</strain>
    </source>
</reference>
<organism evidence="9 10">
    <name type="scientific">Massariosphaeria phaeospora</name>
    <dbReference type="NCBI Taxonomy" id="100035"/>
    <lineage>
        <taxon>Eukaryota</taxon>
        <taxon>Fungi</taxon>
        <taxon>Dikarya</taxon>
        <taxon>Ascomycota</taxon>
        <taxon>Pezizomycotina</taxon>
        <taxon>Dothideomycetes</taxon>
        <taxon>Pleosporomycetidae</taxon>
        <taxon>Pleosporales</taxon>
        <taxon>Pleosporales incertae sedis</taxon>
        <taxon>Massariosphaeria</taxon>
    </lineage>
</organism>
<dbReference type="OrthoDB" id="5421689at2759"/>
<evidence type="ECO:0000256" key="2">
    <source>
        <dbReference type="ARBA" id="ARBA00022692"/>
    </source>
</evidence>
<feature type="transmembrane region" description="Helical" evidence="7">
    <location>
        <begin position="6"/>
        <end position="29"/>
    </location>
</feature>
<dbReference type="AlphaFoldDB" id="A0A7C8I4Q8"/>
<feature type="transmembrane region" description="Helical" evidence="7">
    <location>
        <begin position="244"/>
        <end position="268"/>
    </location>
</feature>
<keyword evidence="2 7" id="KW-0812">Transmembrane</keyword>
<feature type="domain" description="Rhodopsin" evidence="8">
    <location>
        <begin position="25"/>
        <end position="264"/>
    </location>
</feature>
<name>A0A7C8I4Q8_9PLEO</name>
<gene>
    <name evidence="9" type="ORF">BDV95DRAFT_610466</name>
</gene>
<evidence type="ECO:0000313" key="9">
    <source>
        <dbReference type="EMBL" id="KAF2868051.1"/>
    </source>
</evidence>
<evidence type="ECO:0000256" key="6">
    <source>
        <dbReference type="SAM" id="MobiDB-lite"/>
    </source>
</evidence>
<dbReference type="PANTHER" id="PTHR33048:SF47">
    <property type="entry name" value="INTEGRAL MEMBRANE PROTEIN-RELATED"/>
    <property type="match status" value="1"/>
</dbReference>
<feature type="transmembrane region" description="Helical" evidence="7">
    <location>
        <begin position="125"/>
        <end position="152"/>
    </location>
</feature>
<keyword evidence="10" id="KW-1185">Reference proteome</keyword>
<feature type="transmembrane region" description="Helical" evidence="7">
    <location>
        <begin position="41"/>
        <end position="62"/>
    </location>
</feature>
<sequence length="394" mass="43496">MSSRPFRAYVCLVITFTAAFLALAFRLLARRLTKLPLWWDDYLAILAFLWAVSFSGVDLWLLQIGMGKKLADIPIEAEVVLQKGRMIFFWAQITYSYSLGFAKLAILAFYWRIFSTSNIKLPIKVLSAATVIWLIIRTFMTIFHCIPVQGFWDKTIGATCTIDDGEYFMGTIITHMFLDVLILALPVMQIRPLKLPAAQKMAVLAMFMFGIFVCIMSIVIVVYASQLDSSSPEMLWEWSPDMMWSVAEVNLTIVSACLPTLRPIYLFLRYRNPLSSGSGSFPRTYHRHSAPGSKSHQTPLGSSALTAHNKNIESDSTYQLATLGQRDGSIGSDSIADCYDGNGHSSQNGHSAVITGKELAASDSDSEAVAGLGWGGKGGILVTNEVGVKSSRAR</sequence>
<feature type="transmembrane region" description="Helical" evidence="7">
    <location>
        <begin position="87"/>
        <end position="113"/>
    </location>
</feature>
<evidence type="ECO:0000256" key="5">
    <source>
        <dbReference type="ARBA" id="ARBA00038359"/>
    </source>
</evidence>
<evidence type="ECO:0000256" key="3">
    <source>
        <dbReference type="ARBA" id="ARBA00022989"/>
    </source>
</evidence>
<dbReference type="Pfam" id="PF20684">
    <property type="entry name" value="Fung_rhodopsin"/>
    <property type="match status" value="1"/>
</dbReference>
<keyword evidence="3 7" id="KW-1133">Transmembrane helix</keyword>
<comment type="caution">
    <text evidence="9">The sequence shown here is derived from an EMBL/GenBank/DDBJ whole genome shotgun (WGS) entry which is preliminary data.</text>
</comment>
<evidence type="ECO:0000313" key="10">
    <source>
        <dbReference type="Proteomes" id="UP000481861"/>
    </source>
</evidence>
<dbReference type="InterPro" id="IPR049326">
    <property type="entry name" value="Rhodopsin_dom_fungi"/>
</dbReference>
<dbReference type="PANTHER" id="PTHR33048">
    <property type="entry name" value="PTH11-LIKE INTEGRAL MEMBRANE PROTEIN (AFU_ORTHOLOGUE AFUA_5G11245)"/>
    <property type="match status" value="1"/>
</dbReference>
<accession>A0A7C8I4Q8</accession>
<feature type="region of interest" description="Disordered" evidence="6">
    <location>
        <begin position="281"/>
        <end position="302"/>
    </location>
</feature>
<evidence type="ECO:0000256" key="1">
    <source>
        <dbReference type="ARBA" id="ARBA00004141"/>
    </source>
</evidence>
<comment type="subcellular location">
    <subcellularLocation>
        <location evidence="1">Membrane</location>
        <topology evidence="1">Multi-pass membrane protein</topology>
    </subcellularLocation>
</comment>
<comment type="similarity">
    <text evidence="5">Belongs to the SAT4 family.</text>
</comment>
<protein>
    <recommendedName>
        <fullName evidence="8">Rhodopsin domain-containing protein</fullName>
    </recommendedName>
</protein>
<dbReference type="InterPro" id="IPR052337">
    <property type="entry name" value="SAT4-like"/>
</dbReference>
<feature type="transmembrane region" description="Helical" evidence="7">
    <location>
        <begin position="172"/>
        <end position="190"/>
    </location>
</feature>
<feature type="transmembrane region" description="Helical" evidence="7">
    <location>
        <begin position="202"/>
        <end position="224"/>
    </location>
</feature>
<dbReference type="EMBL" id="JAADJZ010000021">
    <property type="protein sequence ID" value="KAF2868051.1"/>
    <property type="molecule type" value="Genomic_DNA"/>
</dbReference>
<evidence type="ECO:0000256" key="7">
    <source>
        <dbReference type="SAM" id="Phobius"/>
    </source>
</evidence>
<dbReference type="Proteomes" id="UP000481861">
    <property type="component" value="Unassembled WGS sequence"/>
</dbReference>
<dbReference type="GO" id="GO:0016020">
    <property type="term" value="C:membrane"/>
    <property type="evidence" value="ECO:0007669"/>
    <property type="project" value="UniProtKB-SubCell"/>
</dbReference>
<evidence type="ECO:0000256" key="4">
    <source>
        <dbReference type="ARBA" id="ARBA00023136"/>
    </source>
</evidence>
<feature type="compositionally biased region" description="Polar residues" evidence="6">
    <location>
        <begin position="292"/>
        <end position="302"/>
    </location>
</feature>
<evidence type="ECO:0000259" key="8">
    <source>
        <dbReference type="Pfam" id="PF20684"/>
    </source>
</evidence>